<sequence>MNIEYFLKLNDAFGISKKRDIAINRTRKQIARNFANAMYTIDVEINNEPRTLVISSNTKSNILNIQVNPSEDDLIPGTLVRWEDSYWLITETKPNDIIYSQGTMERCNYDLKWIDSNGVLQTIPSVLYFNARSNFGTEEDKVMNLPAGRRNIAVSRNAETQSIQRDARFIIGMEAFKVIDTDYKSDAGLVNLSLQSDQVDPIRDNLDLEIADYNLLTKYSLQIINDNPLSISQHQSAKVNAKAYKNGTQISNSQIIYTSLTPDIVQVDLEGNITVLQPGDGEVTISAYGETQTLKIYIAPTNHYDYVATIDGANEIYSNRQSEYVAKFWNNGLQLSDESMFSLTSEDGSPTLLATITSQDPIKNTCIIKANNERKYGTFVLHVRNLNGLSVGQKSIKVKSLI</sequence>
<organism evidence="1 2">
    <name type="scientific">Paenibacillus illinoisensis</name>
    <dbReference type="NCBI Taxonomy" id="59845"/>
    <lineage>
        <taxon>Bacteria</taxon>
        <taxon>Bacillati</taxon>
        <taxon>Bacillota</taxon>
        <taxon>Bacilli</taxon>
        <taxon>Bacillales</taxon>
        <taxon>Paenibacillaceae</taxon>
        <taxon>Paenibacillus</taxon>
    </lineage>
</organism>
<evidence type="ECO:0000313" key="2">
    <source>
        <dbReference type="Proteomes" id="UP000247459"/>
    </source>
</evidence>
<protein>
    <recommendedName>
        <fullName evidence="3">BIG2 domain-containing protein</fullName>
    </recommendedName>
</protein>
<reference evidence="1 2" key="1">
    <citation type="submission" date="2018-01" db="EMBL/GenBank/DDBJ databases">
        <title>Genome sequence of the PGP bacterium Paenibacillus illinoisensis E3.</title>
        <authorList>
            <person name="Rolli E."/>
            <person name="Marasco R."/>
            <person name="Bessem C."/>
            <person name="Michoud G."/>
            <person name="Gaiarsa S."/>
            <person name="Borin S."/>
            <person name="Daffonchio D."/>
        </authorList>
    </citation>
    <scope>NUCLEOTIDE SEQUENCE [LARGE SCALE GENOMIC DNA]</scope>
    <source>
        <strain evidence="1 2">E3</strain>
    </source>
</reference>
<comment type="caution">
    <text evidence="1">The sequence shown here is derived from an EMBL/GenBank/DDBJ whole genome shotgun (WGS) entry which is preliminary data.</text>
</comment>
<evidence type="ECO:0000313" key="1">
    <source>
        <dbReference type="EMBL" id="PYY28355.1"/>
    </source>
</evidence>
<name>A0A2W0CJ66_9BACL</name>
<proteinExistence type="predicted"/>
<accession>A0A2W0CJ66</accession>
<dbReference type="EMBL" id="PRLG01000020">
    <property type="protein sequence ID" value="PYY28355.1"/>
    <property type="molecule type" value="Genomic_DNA"/>
</dbReference>
<gene>
    <name evidence="1" type="ORF">PIL02S_03506</name>
</gene>
<evidence type="ECO:0008006" key="3">
    <source>
        <dbReference type="Google" id="ProtNLM"/>
    </source>
</evidence>
<dbReference type="Gene3D" id="2.60.40.1080">
    <property type="match status" value="1"/>
</dbReference>
<dbReference type="AlphaFoldDB" id="A0A2W0CJ66"/>
<dbReference type="Proteomes" id="UP000247459">
    <property type="component" value="Unassembled WGS sequence"/>
</dbReference>